<dbReference type="Gene3D" id="2.40.40.10">
    <property type="entry name" value="RlpA-like domain"/>
    <property type="match status" value="1"/>
</dbReference>
<keyword evidence="7" id="KW-1185">Reference proteome</keyword>
<dbReference type="PANTHER" id="PTHR34183:SF8">
    <property type="entry name" value="ENDOLYTIC PEPTIDOGLYCAN TRANSGLYCOSYLASE RLPA-RELATED"/>
    <property type="match status" value="1"/>
</dbReference>
<comment type="function">
    <text evidence="3">Lytic transglycosylase with a strong preference for naked glycan strands that lack stem peptides.</text>
</comment>
<dbReference type="GO" id="GO:0071555">
    <property type="term" value="P:cell wall organization"/>
    <property type="evidence" value="ECO:0007669"/>
    <property type="project" value="UniProtKB-KW"/>
</dbReference>
<dbReference type="NCBIfam" id="TIGR00413">
    <property type="entry name" value="rlpA"/>
    <property type="match status" value="1"/>
</dbReference>
<dbReference type="SUPFAM" id="SSF50685">
    <property type="entry name" value="Barwin-like endoglucanases"/>
    <property type="match status" value="1"/>
</dbReference>
<dbReference type="HAMAP" id="MF_02071">
    <property type="entry name" value="RlpA"/>
    <property type="match status" value="1"/>
</dbReference>
<evidence type="ECO:0000256" key="2">
    <source>
        <dbReference type="ARBA" id="ARBA00023316"/>
    </source>
</evidence>
<feature type="chain" id="PRO_5041029794" description="Probable endolytic peptidoglycan transglycosylase RlpA" evidence="3">
    <location>
        <begin position="24"/>
        <end position="145"/>
    </location>
</feature>
<dbReference type="InterPro" id="IPR036908">
    <property type="entry name" value="RlpA-like_sf"/>
</dbReference>
<protein>
    <recommendedName>
        <fullName evidence="3">Probable endolytic peptidoglycan transglycosylase RlpA</fullName>
        <ecNumber evidence="3">4.2.2.-</ecNumber>
    </recommendedName>
</protein>
<keyword evidence="1 3" id="KW-0456">Lyase</keyword>
<gene>
    <name evidence="3" type="primary">rlpA</name>
    <name evidence="6" type="ORF">OCK74_25225</name>
</gene>
<feature type="signal peptide" evidence="3">
    <location>
        <begin position="1"/>
        <end position="23"/>
    </location>
</feature>
<organism evidence="6 7">
    <name type="scientific">Paraflavisolibacter caeni</name>
    <dbReference type="NCBI Taxonomy" id="2982496"/>
    <lineage>
        <taxon>Bacteria</taxon>
        <taxon>Pseudomonadati</taxon>
        <taxon>Bacteroidota</taxon>
        <taxon>Chitinophagia</taxon>
        <taxon>Chitinophagales</taxon>
        <taxon>Chitinophagaceae</taxon>
        <taxon>Paraflavisolibacter</taxon>
    </lineage>
</organism>
<dbReference type="CDD" id="cd22268">
    <property type="entry name" value="DPBB_RlpA-like"/>
    <property type="match status" value="1"/>
</dbReference>
<dbReference type="RefSeq" id="WP_279299883.1">
    <property type="nucleotide sequence ID" value="NZ_JAOTIF010000034.1"/>
</dbReference>
<evidence type="ECO:0000256" key="3">
    <source>
        <dbReference type="HAMAP-Rule" id="MF_02071"/>
    </source>
</evidence>
<accession>A0A9X2XZS6</accession>
<dbReference type="PANTHER" id="PTHR34183">
    <property type="entry name" value="ENDOLYTIC PEPTIDOGLYCAN TRANSGLYCOSYLASE RLPA"/>
    <property type="match status" value="1"/>
</dbReference>
<comment type="similarity">
    <text evidence="3 4">Belongs to the RlpA family.</text>
</comment>
<keyword evidence="2 3" id="KW-0961">Cell wall biogenesis/degradation</keyword>
<comment type="caution">
    <text evidence="6">The sequence shown here is derived from an EMBL/GenBank/DDBJ whole genome shotgun (WGS) entry which is preliminary data.</text>
</comment>
<dbReference type="InterPro" id="IPR012997">
    <property type="entry name" value="RplA"/>
</dbReference>
<dbReference type="AlphaFoldDB" id="A0A9X2XZS6"/>
<sequence length="145" mass="15840" precursor="true">MKLLLQFFIAITLILASSGAAKAQPVSEIVSDIKSYFGTASFYADKFAGRKTANGDNYDPAKYTAACNVLPLGTWIKVTNLRNNKSIIVRINDRLHANMNRLVDLSKVAANQLGYVQRGLAKVKVEVLGLRRPISSAIVGKDELD</sequence>
<feature type="domain" description="RlpA-like protein double-psi beta-barrel" evidence="5">
    <location>
        <begin position="38"/>
        <end position="125"/>
    </location>
</feature>
<evidence type="ECO:0000256" key="1">
    <source>
        <dbReference type="ARBA" id="ARBA00023239"/>
    </source>
</evidence>
<evidence type="ECO:0000256" key="4">
    <source>
        <dbReference type="RuleBase" id="RU003495"/>
    </source>
</evidence>
<dbReference type="InterPro" id="IPR009009">
    <property type="entry name" value="RlpA-like_DPBB"/>
</dbReference>
<dbReference type="EMBL" id="JAOTIF010000034">
    <property type="protein sequence ID" value="MCU7552446.1"/>
    <property type="molecule type" value="Genomic_DNA"/>
</dbReference>
<dbReference type="InterPro" id="IPR034718">
    <property type="entry name" value="RlpA"/>
</dbReference>
<reference evidence="6" key="2">
    <citation type="submission" date="2023-04" db="EMBL/GenBank/DDBJ databases">
        <title>Paracnuella aquatica gen. nov., sp. nov., a member of the family Chitinophagaceae isolated from a hot spring.</title>
        <authorList>
            <person name="Wang C."/>
        </authorList>
    </citation>
    <scope>NUCLEOTIDE SEQUENCE</scope>
    <source>
        <strain evidence="6">LB-8</strain>
    </source>
</reference>
<dbReference type="GO" id="GO:0000270">
    <property type="term" value="P:peptidoglycan metabolic process"/>
    <property type="evidence" value="ECO:0007669"/>
    <property type="project" value="UniProtKB-UniRule"/>
</dbReference>
<reference evidence="6" key="1">
    <citation type="submission" date="2022-09" db="EMBL/GenBank/DDBJ databases">
        <authorList>
            <person name="Yuan C."/>
            <person name="Ke Z."/>
        </authorList>
    </citation>
    <scope>NUCLEOTIDE SEQUENCE</scope>
    <source>
        <strain evidence="6">LB-8</strain>
    </source>
</reference>
<evidence type="ECO:0000259" key="5">
    <source>
        <dbReference type="Pfam" id="PF03330"/>
    </source>
</evidence>
<dbReference type="EC" id="4.2.2.-" evidence="3"/>
<keyword evidence="3" id="KW-0732">Signal</keyword>
<evidence type="ECO:0000313" key="6">
    <source>
        <dbReference type="EMBL" id="MCU7552446.1"/>
    </source>
</evidence>
<dbReference type="Pfam" id="PF03330">
    <property type="entry name" value="DPBB_1"/>
    <property type="match status" value="1"/>
</dbReference>
<proteinExistence type="inferred from homology"/>
<name>A0A9X2XZS6_9BACT</name>
<evidence type="ECO:0000313" key="7">
    <source>
        <dbReference type="Proteomes" id="UP001155483"/>
    </source>
</evidence>
<dbReference type="Proteomes" id="UP001155483">
    <property type="component" value="Unassembled WGS sequence"/>
</dbReference>
<dbReference type="GO" id="GO:0008932">
    <property type="term" value="F:lytic endotransglycosylase activity"/>
    <property type="evidence" value="ECO:0007669"/>
    <property type="project" value="UniProtKB-UniRule"/>
</dbReference>